<name>D1ARZ2_SEBTE</name>
<evidence type="ECO:0000313" key="2">
    <source>
        <dbReference type="EMBL" id="ACZ10979.1"/>
    </source>
</evidence>
<dbReference type="EMBL" id="CP001740">
    <property type="protein sequence ID" value="ACZ10979.1"/>
    <property type="molecule type" value="Genomic_DNA"/>
</dbReference>
<dbReference type="HOGENOM" id="CLU_061953_0_0_0"/>
<feature type="domain" description="GIY-YIG" evidence="1">
    <location>
        <begin position="177"/>
        <end position="272"/>
    </location>
</feature>
<evidence type="ECO:0000313" key="3">
    <source>
        <dbReference type="Proteomes" id="UP000000845"/>
    </source>
</evidence>
<organism evidence="2 3">
    <name type="scientific">Sebaldella termitidis (strain ATCC 33386 / NCTC 11300)</name>
    <dbReference type="NCBI Taxonomy" id="526218"/>
    <lineage>
        <taxon>Bacteria</taxon>
        <taxon>Fusobacteriati</taxon>
        <taxon>Fusobacteriota</taxon>
        <taxon>Fusobacteriia</taxon>
        <taxon>Fusobacteriales</taxon>
        <taxon>Leptotrichiaceae</taxon>
        <taxon>Sebaldella</taxon>
    </lineage>
</organism>
<dbReference type="SUPFAM" id="SSF82771">
    <property type="entry name" value="GIY-YIG endonuclease"/>
    <property type="match status" value="1"/>
</dbReference>
<protein>
    <recommendedName>
        <fullName evidence="1">GIY-YIG domain-containing protein</fullName>
    </recommendedName>
</protein>
<dbReference type="Proteomes" id="UP000000845">
    <property type="component" value="Plasmid pSTERM01"/>
</dbReference>
<gene>
    <name evidence="2" type="ORF">Sterm_4147</name>
</gene>
<sequence length="276" mass="32631">MKKILLKDLLNFSSEQIEKVKVKFNQHNGDTNPMEEYIKNPEAINTGWLFWRKEKRYFNEGEIAICFFKLGKDTWVLSTIKLVTKELNKKNGINYEGEELEKYSAYYGRVIVKHHKKYQNQVRKFKMIIEDLEVSQILPTIYDGEEFPGYDNVSLSYNQLKIIITKHKRDWINALKNQKAVYLITDKESGKHYIGSATESEGMLLTRWTTYIKNGHGGNELLKDIINEKGFNYIKENFQYSILENYNARIDDKIIITREGWWKRVLNSRTHGLNLN</sequence>
<keyword evidence="3" id="KW-1185">Reference proteome</keyword>
<dbReference type="InterPro" id="IPR000305">
    <property type="entry name" value="GIY-YIG_endonuc"/>
</dbReference>
<dbReference type="Gene3D" id="3.40.1440.10">
    <property type="entry name" value="GIY-YIG endonuclease"/>
    <property type="match status" value="1"/>
</dbReference>
<accession>D1ARZ2</accession>
<keyword evidence="2" id="KW-0614">Plasmid</keyword>
<geneLocation type="plasmid" evidence="2 3">
    <name>pSTERM01</name>
</geneLocation>
<dbReference type="InterPro" id="IPR035901">
    <property type="entry name" value="GIY-YIG_endonuc_sf"/>
</dbReference>
<dbReference type="PROSITE" id="PS50164">
    <property type="entry name" value="GIY_YIG"/>
    <property type="match status" value="1"/>
</dbReference>
<dbReference type="AlphaFoldDB" id="D1ARZ2"/>
<reference evidence="2 3" key="1">
    <citation type="journal article" date="2010" name="Stand. Genomic Sci.">
        <title>Complete genome sequence of Sebaldella termitidis type strain (NCTC 11300).</title>
        <authorList>
            <person name="Harmon-Smith M."/>
            <person name="Celia L."/>
            <person name="Chertkov O."/>
            <person name="Lapidus A."/>
            <person name="Copeland A."/>
            <person name="Glavina Del Rio T."/>
            <person name="Nolan M."/>
            <person name="Lucas S."/>
            <person name="Tice H."/>
            <person name="Cheng J.F."/>
            <person name="Han C."/>
            <person name="Detter J.C."/>
            <person name="Bruce D."/>
            <person name="Goodwin L."/>
            <person name="Pitluck S."/>
            <person name="Pati A."/>
            <person name="Liolios K."/>
            <person name="Ivanova N."/>
            <person name="Mavromatis K."/>
            <person name="Mikhailova N."/>
            <person name="Chen A."/>
            <person name="Palaniappan K."/>
            <person name="Land M."/>
            <person name="Hauser L."/>
            <person name="Chang Y.J."/>
            <person name="Jeffries C.D."/>
            <person name="Brettin T."/>
            <person name="Goker M."/>
            <person name="Beck B."/>
            <person name="Bristow J."/>
            <person name="Eisen J.A."/>
            <person name="Markowitz V."/>
            <person name="Hugenholtz P."/>
            <person name="Kyrpides N.C."/>
            <person name="Klenk H.P."/>
            <person name="Chen F."/>
        </authorList>
    </citation>
    <scope>NUCLEOTIDE SEQUENCE [LARGE SCALE GENOMIC DNA]</scope>
    <source>
        <strain evidence="3">ATCC 33386 / NCTC 11300</strain>
        <plasmid evidence="3">Plasmid pSTERM01</plasmid>
    </source>
</reference>
<dbReference type="RefSeq" id="WP_012863554.1">
    <property type="nucleotide sequence ID" value="NC_013518.1"/>
</dbReference>
<proteinExistence type="predicted"/>
<dbReference type="CDD" id="cd10446">
    <property type="entry name" value="GIY-YIG_unchar_1"/>
    <property type="match status" value="1"/>
</dbReference>
<dbReference type="KEGG" id="str:Sterm_4147"/>
<evidence type="ECO:0000259" key="1">
    <source>
        <dbReference type="PROSITE" id="PS50164"/>
    </source>
</evidence>